<dbReference type="Gene3D" id="1.10.8.350">
    <property type="entry name" value="Bacterial muramidase"/>
    <property type="match status" value="1"/>
</dbReference>
<dbReference type="AlphaFoldDB" id="A0A849P182"/>
<comment type="caution">
    <text evidence="3">The sequence shown here is derived from an EMBL/GenBank/DDBJ whole genome shotgun (WGS) entry which is preliminary data.</text>
</comment>
<feature type="domain" description="Transglycosylase SLT" evidence="2">
    <location>
        <begin position="50"/>
        <end position="348"/>
    </location>
</feature>
<sequence>MASSTVLLLAACASNSSSYESDSSSVITNTTQHKKTGWQVENSPLSMNQQTFTQQVSQRYNIPESFIQNMLSQANVNARVIDLMSPKKTTAIKRHWQTYRNRFVEPIRTRKGTAFWNIHRADLAAAERQYGVPAAIIAGIIGVETVYGEQMGSFSVLDALYTLGFSHPDPSRPEKSQMFRNQLAALIELTHKGKFDGYTATGSFAGASGLGQFMPISILHYAVDADGDGKIDLRNSTKDAIYSVANFLVKHGWQSNMPVFAPVRLPSSPANLVDGGLEAKMSWAQLQAKGASSSTTGAKWQDGVRLGVIDLRDDVRGNHEYRTATQNFFAITKYNRSYFYAASVADLASVLANEQIRSGHQVTRP</sequence>
<protein>
    <submittedName>
        <fullName evidence="3">Lytic murein transglycosylase B</fullName>
    </submittedName>
</protein>
<dbReference type="InterPro" id="IPR031304">
    <property type="entry name" value="SLT_2"/>
</dbReference>
<dbReference type="InterPro" id="IPR011757">
    <property type="entry name" value="Lytic_transglycosylase_MltB"/>
</dbReference>
<dbReference type="NCBIfam" id="TIGR02282">
    <property type="entry name" value="MltB"/>
    <property type="match status" value="1"/>
</dbReference>
<evidence type="ECO:0000313" key="3">
    <source>
        <dbReference type="EMBL" id="NOL51479.1"/>
    </source>
</evidence>
<dbReference type="InterPro" id="IPR023346">
    <property type="entry name" value="Lysozyme-like_dom_sf"/>
</dbReference>
<evidence type="ECO:0000259" key="2">
    <source>
        <dbReference type="Pfam" id="PF13406"/>
    </source>
</evidence>
<name>A0A849P182_9BURK</name>
<evidence type="ECO:0000313" key="4">
    <source>
        <dbReference type="Proteomes" id="UP000537862"/>
    </source>
</evidence>
<dbReference type="PANTHER" id="PTHR30163:SF9">
    <property type="entry name" value="MEMBRANE-BOUND LYTIC MUREIN TRANSGLYCOSYLASE B"/>
    <property type="match status" value="1"/>
</dbReference>
<evidence type="ECO:0000256" key="1">
    <source>
        <dbReference type="PIRSR" id="PIRSR611757-1"/>
    </source>
</evidence>
<dbReference type="SUPFAM" id="SSF53955">
    <property type="entry name" value="Lysozyme-like"/>
    <property type="match status" value="1"/>
</dbReference>
<proteinExistence type="predicted"/>
<dbReference type="Pfam" id="PF13406">
    <property type="entry name" value="SLT_2"/>
    <property type="match status" value="1"/>
</dbReference>
<organism evidence="3 4">
    <name type="scientific">Pelistega suis</name>
    <dbReference type="NCBI Taxonomy" id="1631957"/>
    <lineage>
        <taxon>Bacteria</taxon>
        <taxon>Pseudomonadati</taxon>
        <taxon>Pseudomonadota</taxon>
        <taxon>Betaproteobacteria</taxon>
        <taxon>Burkholderiales</taxon>
        <taxon>Alcaligenaceae</taxon>
        <taxon>Pelistega</taxon>
    </lineage>
</organism>
<dbReference type="Gene3D" id="1.10.530.10">
    <property type="match status" value="1"/>
</dbReference>
<dbReference type="Proteomes" id="UP000537862">
    <property type="component" value="Unassembled WGS sequence"/>
</dbReference>
<reference evidence="3 4" key="1">
    <citation type="submission" date="2020-05" db="EMBL/GenBank/DDBJ databases">
        <authorList>
            <person name="Niu N."/>
        </authorList>
    </citation>
    <scope>NUCLEOTIDE SEQUENCE [LARGE SCALE GENOMIC DNA]</scope>
    <source>
        <strain evidence="3 4">3340-03</strain>
    </source>
</reference>
<dbReference type="InterPro" id="IPR043426">
    <property type="entry name" value="MltB-like"/>
</dbReference>
<accession>A0A849P182</accession>
<feature type="active site" evidence="1">
    <location>
        <position position="144"/>
    </location>
</feature>
<dbReference type="GO" id="GO:0008933">
    <property type="term" value="F:peptidoglycan lytic transglycosylase activity"/>
    <property type="evidence" value="ECO:0007669"/>
    <property type="project" value="TreeGrafter"/>
</dbReference>
<dbReference type="GO" id="GO:0009253">
    <property type="term" value="P:peptidoglycan catabolic process"/>
    <property type="evidence" value="ECO:0007669"/>
    <property type="project" value="TreeGrafter"/>
</dbReference>
<dbReference type="EMBL" id="JABGBN010000002">
    <property type="protein sequence ID" value="NOL51479.1"/>
    <property type="molecule type" value="Genomic_DNA"/>
</dbReference>
<gene>
    <name evidence="3" type="primary">mltB</name>
    <name evidence="3" type="ORF">HKX39_04705</name>
</gene>
<keyword evidence="4" id="KW-1185">Reference proteome</keyword>
<dbReference type="PANTHER" id="PTHR30163">
    <property type="entry name" value="MEMBRANE-BOUND LYTIC MUREIN TRANSGLYCOSYLASE B"/>
    <property type="match status" value="1"/>
</dbReference>
<dbReference type="CDD" id="cd13399">
    <property type="entry name" value="Slt35-like"/>
    <property type="match status" value="1"/>
</dbReference>